<keyword evidence="7" id="KW-0833">Ubl conjugation pathway</keyword>
<organism evidence="13 14">
    <name type="scientific">Stylonychia lemnae</name>
    <name type="common">Ciliate</name>
    <dbReference type="NCBI Taxonomy" id="5949"/>
    <lineage>
        <taxon>Eukaryota</taxon>
        <taxon>Sar</taxon>
        <taxon>Alveolata</taxon>
        <taxon>Ciliophora</taxon>
        <taxon>Intramacronucleata</taxon>
        <taxon>Spirotrichea</taxon>
        <taxon>Stichotrichia</taxon>
        <taxon>Sporadotrichida</taxon>
        <taxon>Oxytrichidae</taxon>
        <taxon>Stylonychinae</taxon>
        <taxon>Stylonychia</taxon>
    </lineage>
</organism>
<dbReference type="AlphaFoldDB" id="A0A078AUR2"/>
<keyword evidence="6 9" id="KW-0863">Zinc-finger</keyword>
<keyword evidence="8" id="KW-0862">Zinc</keyword>
<dbReference type="CDD" id="cd20335">
    <property type="entry name" value="BRcat_RBR"/>
    <property type="match status" value="1"/>
</dbReference>
<evidence type="ECO:0000256" key="10">
    <source>
        <dbReference type="SAM" id="Coils"/>
    </source>
</evidence>
<dbReference type="InterPro" id="IPR002867">
    <property type="entry name" value="IBR_dom"/>
</dbReference>
<evidence type="ECO:0000256" key="8">
    <source>
        <dbReference type="ARBA" id="ARBA00022833"/>
    </source>
</evidence>
<feature type="coiled-coil region" evidence="10">
    <location>
        <begin position="245"/>
        <end position="286"/>
    </location>
</feature>
<evidence type="ECO:0000256" key="3">
    <source>
        <dbReference type="ARBA" id="ARBA00022679"/>
    </source>
</evidence>
<dbReference type="GO" id="GO:0061630">
    <property type="term" value="F:ubiquitin protein ligase activity"/>
    <property type="evidence" value="ECO:0007669"/>
    <property type="project" value="UniProtKB-EC"/>
</dbReference>
<dbReference type="OMA" id="HAQINIE"/>
<keyword evidence="4" id="KW-0479">Metal-binding</keyword>
<dbReference type="Gene3D" id="3.30.40.10">
    <property type="entry name" value="Zinc/RING finger domain, C3HC4 (zinc finger)"/>
    <property type="match status" value="1"/>
</dbReference>
<dbReference type="SUPFAM" id="SSF57850">
    <property type="entry name" value="RING/U-box"/>
    <property type="match status" value="1"/>
</dbReference>
<gene>
    <name evidence="13" type="primary">Contig14955.g15937</name>
    <name evidence="13" type="ORF">STYLEM_15231</name>
</gene>
<evidence type="ECO:0000256" key="1">
    <source>
        <dbReference type="ARBA" id="ARBA00001798"/>
    </source>
</evidence>
<dbReference type="InParanoid" id="A0A078AUR2"/>
<dbReference type="PROSITE" id="PS51873">
    <property type="entry name" value="TRIAD"/>
    <property type="match status" value="1"/>
</dbReference>
<evidence type="ECO:0000256" key="4">
    <source>
        <dbReference type="ARBA" id="ARBA00022723"/>
    </source>
</evidence>
<reference evidence="13 14" key="1">
    <citation type="submission" date="2014-06" db="EMBL/GenBank/DDBJ databases">
        <authorList>
            <person name="Swart Estienne"/>
        </authorList>
    </citation>
    <scope>NUCLEOTIDE SEQUENCE [LARGE SCALE GENOMIC DNA]</scope>
    <source>
        <strain evidence="13 14">130c</strain>
    </source>
</reference>
<dbReference type="EMBL" id="CCKQ01014386">
    <property type="protein sequence ID" value="CDW86140.1"/>
    <property type="molecule type" value="Genomic_DNA"/>
</dbReference>
<proteinExistence type="predicted"/>
<dbReference type="InterPro" id="IPR013083">
    <property type="entry name" value="Znf_RING/FYVE/PHD"/>
</dbReference>
<keyword evidence="10" id="KW-0175">Coiled coil</keyword>
<evidence type="ECO:0000259" key="12">
    <source>
        <dbReference type="PROSITE" id="PS51873"/>
    </source>
</evidence>
<evidence type="ECO:0000259" key="11">
    <source>
        <dbReference type="PROSITE" id="PS50089"/>
    </source>
</evidence>
<dbReference type="InterPro" id="IPR001841">
    <property type="entry name" value="Znf_RING"/>
</dbReference>
<evidence type="ECO:0000256" key="7">
    <source>
        <dbReference type="ARBA" id="ARBA00022786"/>
    </source>
</evidence>
<dbReference type="GO" id="GO:0016567">
    <property type="term" value="P:protein ubiquitination"/>
    <property type="evidence" value="ECO:0007669"/>
    <property type="project" value="InterPro"/>
</dbReference>
<feature type="domain" description="RING-type" evidence="12">
    <location>
        <begin position="289"/>
        <end position="493"/>
    </location>
</feature>
<dbReference type="Proteomes" id="UP000039865">
    <property type="component" value="Unassembled WGS sequence"/>
</dbReference>
<dbReference type="EC" id="2.3.2.31" evidence="2"/>
<dbReference type="InterPro" id="IPR044066">
    <property type="entry name" value="TRIAD_supradom"/>
</dbReference>
<evidence type="ECO:0000256" key="9">
    <source>
        <dbReference type="PROSITE-ProRule" id="PRU00175"/>
    </source>
</evidence>
<evidence type="ECO:0000313" key="14">
    <source>
        <dbReference type="Proteomes" id="UP000039865"/>
    </source>
</evidence>
<comment type="catalytic activity">
    <reaction evidence="1">
        <text>[E2 ubiquitin-conjugating enzyme]-S-ubiquitinyl-L-cysteine + [acceptor protein]-L-lysine = [E2 ubiquitin-conjugating enzyme]-L-cysteine + [acceptor protein]-N(6)-ubiquitinyl-L-lysine.</text>
        <dbReference type="EC" id="2.3.2.31"/>
    </reaction>
</comment>
<dbReference type="InterPro" id="IPR031127">
    <property type="entry name" value="E3_UB_ligase_RBR"/>
</dbReference>
<evidence type="ECO:0000256" key="5">
    <source>
        <dbReference type="ARBA" id="ARBA00022737"/>
    </source>
</evidence>
<accession>A0A078AUR2</accession>
<keyword evidence="14" id="KW-1185">Reference proteome</keyword>
<dbReference type="PANTHER" id="PTHR11685">
    <property type="entry name" value="RBR FAMILY RING FINGER AND IBR DOMAIN-CONTAINING"/>
    <property type="match status" value="1"/>
</dbReference>
<feature type="domain" description="RING-type" evidence="11">
    <location>
        <begin position="293"/>
        <end position="350"/>
    </location>
</feature>
<dbReference type="OrthoDB" id="310984at2759"/>
<protein>
    <recommendedName>
        <fullName evidence="2">RBR-type E3 ubiquitin transferase</fullName>
        <ecNumber evidence="2">2.3.2.31</ecNumber>
    </recommendedName>
</protein>
<dbReference type="PROSITE" id="PS50089">
    <property type="entry name" value="ZF_RING_2"/>
    <property type="match status" value="1"/>
</dbReference>
<evidence type="ECO:0000256" key="6">
    <source>
        <dbReference type="ARBA" id="ARBA00022771"/>
    </source>
</evidence>
<dbReference type="GO" id="GO:0008270">
    <property type="term" value="F:zinc ion binding"/>
    <property type="evidence" value="ECO:0007669"/>
    <property type="project" value="UniProtKB-KW"/>
</dbReference>
<name>A0A078AUR2_STYLE</name>
<dbReference type="Pfam" id="PF01485">
    <property type="entry name" value="IBR"/>
    <property type="match status" value="1"/>
</dbReference>
<evidence type="ECO:0000256" key="2">
    <source>
        <dbReference type="ARBA" id="ARBA00012251"/>
    </source>
</evidence>
<evidence type="ECO:0000313" key="13">
    <source>
        <dbReference type="EMBL" id="CDW86140.1"/>
    </source>
</evidence>
<keyword evidence="5" id="KW-0677">Repeat</keyword>
<keyword evidence="3" id="KW-0808">Transferase</keyword>
<sequence>MAGDISKIEEASHQLKAANTMNNIQIQQPQYQQESYPMNCSMQFDQFNRSQMLNENQILTNQEPPNVQDLRVLFEDTTEVLSQFQVFMIGLLVGRSHAQINIEQATRLLLDLNKVSDSDKKSQIEQEILLDTGFMDIDAINQQIAQTLSEQNQTPNQLEYQQQEKLIKKELSSLDPKIYEYIGGDSDCFYKQEYDRSEFARNHLETLLMQEKQRMNEVQQQFQQPQILPVVFPLPDQVLEQNQAFVQLEEEKKQQISDIEIAKKLEEEFKKEAEAYENQARQNQNQELNQDVCQICYLPYVDQSYNNKPEYELVSLKKCQHLFHQECVAQYLHQVKLTSEIPIFQCPYSKCEQEIIKEDVEKYLNKIQNDPNISFGCCPTVGCPFVIKIPKVNRNQAWNPKFECPVCEAVYCLKCKKDFHFGKECDQMNIGNPFKDVNVQQKKCPKCNYWVKRHSKFIQIMHCRCGTSFCFYCGNKKCKCAKLLKKNPNHYYAMDHDLQAVGVYNNNRLNPNFGNLEQMRENFRGSVYKKAKK</sequence>